<evidence type="ECO:0000256" key="15">
    <source>
        <dbReference type="ARBA" id="ARBA00022777"/>
    </source>
</evidence>
<evidence type="ECO:0000256" key="4">
    <source>
        <dbReference type="ARBA" id="ARBA00021740"/>
    </source>
</evidence>
<feature type="transmembrane region" description="Helical" evidence="22">
    <location>
        <begin position="6"/>
        <end position="24"/>
    </location>
</feature>
<keyword evidence="13" id="KW-0677">Repeat</keyword>
<comment type="caution">
    <text evidence="25">The sequence shown here is derived from an EMBL/GenBank/DDBJ whole genome shotgun (WGS) entry which is preliminary data.</text>
</comment>
<dbReference type="CDD" id="cd06225">
    <property type="entry name" value="HAMP"/>
    <property type="match status" value="1"/>
</dbReference>
<evidence type="ECO:0000256" key="16">
    <source>
        <dbReference type="ARBA" id="ARBA00022840"/>
    </source>
</evidence>
<dbReference type="InterPro" id="IPR011102">
    <property type="entry name" value="Sig_transdc_His_kinase_HWE"/>
</dbReference>
<evidence type="ECO:0000256" key="22">
    <source>
        <dbReference type="SAM" id="Phobius"/>
    </source>
</evidence>
<keyword evidence="18" id="KW-0157">Chromophore</keyword>
<dbReference type="InterPro" id="IPR036890">
    <property type="entry name" value="HATPase_C_sf"/>
</dbReference>
<dbReference type="Pfam" id="PF07536">
    <property type="entry name" value="HWE_HK"/>
    <property type="match status" value="1"/>
</dbReference>
<evidence type="ECO:0000256" key="10">
    <source>
        <dbReference type="ARBA" id="ARBA00022643"/>
    </source>
</evidence>
<comment type="subcellular location">
    <subcellularLocation>
        <location evidence="2">Cell membrane</location>
        <topology evidence="2">Multi-pass membrane protein</topology>
    </subcellularLocation>
</comment>
<reference evidence="25 26" key="1">
    <citation type="submission" date="2020-03" db="EMBL/GenBank/DDBJ databases">
        <title>The genome sequence of Microvirga sp. c23x22.</title>
        <authorList>
            <person name="Zhang X."/>
        </authorList>
    </citation>
    <scope>NUCLEOTIDE SEQUENCE [LARGE SCALE GENOMIC DNA]</scope>
    <source>
        <strain evidence="26">c23x22</strain>
    </source>
</reference>
<dbReference type="RefSeq" id="WP_167672938.1">
    <property type="nucleotide sequence ID" value="NZ_JAATJS010000003.1"/>
</dbReference>
<evidence type="ECO:0000256" key="21">
    <source>
        <dbReference type="ARBA" id="ARBA00023170"/>
    </source>
</evidence>
<dbReference type="SMART" id="SM00086">
    <property type="entry name" value="PAC"/>
    <property type="match status" value="1"/>
</dbReference>
<dbReference type="PROSITE" id="PS50885">
    <property type="entry name" value="HAMP"/>
    <property type="match status" value="1"/>
</dbReference>
<keyword evidence="20 22" id="KW-0472">Membrane</keyword>
<evidence type="ECO:0000256" key="9">
    <source>
        <dbReference type="ARBA" id="ARBA00022630"/>
    </source>
</evidence>
<dbReference type="Pfam" id="PF02743">
    <property type="entry name" value="dCache_1"/>
    <property type="match status" value="1"/>
</dbReference>
<organism evidence="25 26">
    <name type="scientific">Microvirga terricola</name>
    <dbReference type="NCBI Taxonomy" id="2719797"/>
    <lineage>
        <taxon>Bacteria</taxon>
        <taxon>Pseudomonadati</taxon>
        <taxon>Pseudomonadota</taxon>
        <taxon>Alphaproteobacteria</taxon>
        <taxon>Hyphomicrobiales</taxon>
        <taxon>Methylobacteriaceae</taxon>
        <taxon>Microvirga</taxon>
    </lineage>
</organism>
<feature type="domain" description="PAC" evidence="23">
    <location>
        <begin position="437"/>
        <end position="489"/>
    </location>
</feature>
<keyword evidence="19" id="KW-0843">Virulence</keyword>
<dbReference type="PANTHER" id="PTHR41523">
    <property type="entry name" value="TWO-COMPONENT SYSTEM SENSOR PROTEIN"/>
    <property type="match status" value="1"/>
</dbReference>
<dbReference type="InterPro" id="IPR033479">
    <property type="entry name" value="dCache_1"/>
</dbReference>
<dbReference type="SUPFAM" id="SSF55785">
    <property type="entry name" value="PYP-like sensor domain (PAS domain)"/>
    <property type="match status" value="1"/>
</dbReference>
<keyword evidence="10" id="KW-0288">FMN</keyword>
<sequence>MTLTKRLLLLALISVLPAIVIWTYTEVSLRRERATEINELVVRQVKLAGSELERIFDGINNLLIAMGETRSVRNFDEPACGRYLRAIQDKVPYLFAFVALDLEGHVRCPALPAGDAEKSFRARTYFQDALRTKELVIGEYTPHFLEGGLADKRPVLPLALPLWNGEGQVVGVIAAALDLKWLDEYVKERALPADGAVTMADREGVIIAREPFPEKFVGTKIPESSMKYLEKENYGVFETDSIDGITRILGYSPLKVPPKDIYLTAGLSTEAAFSGIDLAARRGFLLIAAALAAALSLSWLAGRTFITRPFEIMTNAVRAWRRGDYHARIDLSGAPAELGLLAQAFNDLMDDVVERQQALQASEERGRLALEAGHMGTWWFDYLKGTGGWSSQAALLLGRPATQTEATFPEWAAMVHRDDAEHALATLREAAAGNGEYEDEYRVEHPNGDIRWINSKGRVFFNSLRKPIYFVGVFQDVTSRRKADEQQRFLLDELNHRVKNTLATVQSIASQTLRSSPEPITFKEAFEGRLMALSKTHDLLTRNSWRDADLRDIAKQELAPYRRKHDERVVIQGPAVDLPAPYAINFGLVLHELVTNAAKYGALSTPAGHLELRWKVAPGVNKKPELQFQWRELDGPPVASPTHQGFGSRLIRRSIEGELSGEVVIHFGATGISYDIAVPLP</sequence>
<evidence type="ECO:0000256" key="2">
    <source>
        <dbReference type="ARBA" id="ARBA00004651"/>
    </source>
</evidence>
<dbReference type="EC" id="2.7.13.3" evidence="3"/>
<dbReference type="InterPro" id="IPR003660">
    <property type="entry name" value="HAMP_dom"/>
</dbReference>
<evidence type="ECO:0000256" key="1">
    <source>
        <dbReference type="ARBA" id="ARBA00000085"/>
    </source>
</evidence>
<keyword evidence="12 22" id="KW-0812">Transmembrane</keyword>
<dbReference type="InterPro" id="IPR000700">
    <property type="entry name" value="PAS-assoc_C"/>
</dbReference>
<gene>
    <name evidence="25" type="ORF">HB375_10540</name>
</gene>
<keyword evidence="6" id="KW-0600">Photoreceptor protein</keyword>
<dbReference type="CDD" id="cd12915">
    <property type="entry name" value="PDC2_DGC_like"/>
    <property type="match status" value="1"/>
</dbReference>
<name>A0ABX0VB15_9HYPH</name>
<evidence type="ECO:0000313" key="26">
    <source>
        <dbReference type="Proteomes" id="UP000707352"/>
    </source>
</evidence>
<dbReference type="Gene3D" id="3.30.450.20">
    <property type="entry name" value="PAS domain"/>
    <property type="match status" value="3"/>
</dbReference>
<evidence type="ECO:0000256" key="14">
    <source>
        <dbReference type="ARBA" id="ARBA00022741"/>
    </source>
</evidence>
<dbReference type="PANTHER" id="PTHR41523:SF7">
    <property type="entry name" value="HISTIDINE KINASE"/>
    <property type="match status" value="1"/>
</dbReference>
<evidence type="ECO:0000256" key="5">
    <source>
        <dbReference type="ARBA" id="ARBA00022475"/>
    </source>
</evidence>
<dbReference type="Gene3D" id="3.30.565.10">
    <property type="entry name" value="Histidine kinase-like ATPase, C-terminal domain"/>
    <property type="match status" value="1"/>
</dbReference>
<accession>A0ABX0VB15</accession>
<keyword evidence="11" id="KW-0808">Transferase</keyword>
<evidence type="ECO:0000256" key="7">
    <source>
        <dbReference type="ARBA" id="ARBA00022553"/>
    </source>
</evidence>
<protein>
    <recommendedName>
        <fullName evidence="4">Blue-light-activated histidine kinase</fullName>
        <ecNumber evidence="3">2.7.13.3</ecNumber>
    </recommendedName>
</protein>
<keyword evidence="16" id="KW-0067">ATP-binding</keyword>
<dbReference type="InterPro" id="IPR000014">
    <property type="entry name" value="PAS"/>
</dbReference>
<dbReference type="SMART" id="SM00304">
    <property type="entry name" value="HAMP"/>
    <property type="match status" value="1"/>
</dbReference>
<evidence type="ECO:0000256" key="17">
    <source>
        <dbReference type="ARBA" id="ARBA00022989"/>
    </source>
</evidence>
<keyword evidence="14" id="KW-0547">Nucleotide-binding</keyword>
<keyword evidence="21" id="KW-0675">Receptor</keyword>
<keyword evidence="26" id="KW-1185">Reference proteome</keyword>
<evidence type="ECO:0000256" key="12">
    <source>
        <dbReference type="ARBA" id="ARBA00022692"/>
    </source>
</evidence>
<dbReference type="InterPro" id="IPR001610">
    <property type="entry name" value="PAC"/>
</dbReference>
<dbReference type="CDD" id="cd00130">
    <property type="entry name" value="PAS"/>
    <property type="match status" value="1"/>
</dbReference>
<evidence type="ECO:0000259" key="24">
    <source>
        <dbReference type="PROSITE" id="PS50885"/>
    </source>
</evidence>
<dbReference type="SMART" id="SM00911">
    <property type="entry name" value="HWE_HK"/>
    <property type="match status" value="1"/>
</dbReference>
<evidence type="ECO:0000256" key="13">
    <source>
        <dbReference type="ARBA" id="ARBA00022737"/>
    </source>
</evidence>
<keyword evidence="17 22" id="KW-1133">Transmembrane helix</keyword>
<dbReference type="InterPro" id="IPR035965">
    <property type="entry name" value="PAS-like_dom_sf"/>
</dbReference>
<dbReference type="NCBIfam" id="TIGR00229">
    <property type="entry name" value="sensory_box"/>
    <property type="match status" value="1"/>
</dbReference>
<dbReference type="CDD" id="cd12914">
    <property type="entry name" value="PDC1_DGC_like"/>
    <property type="match status" value="1"/>
</dbReference>
<keyword evidence="15" id="KW-0418">Kinase</keyword>
<dbReference type="Proteomes" id="UP000707352">
    <property type="component" value="Unassembled WGS sequence"/>
</dbReference>
<evidence type="ECO:0000256" key="18">
    <source>
        <dbReference type="ARBA" id="ARBA00022991"/>
    </source>
</evidence>
<dbReference type="PROSITE" id="PS50113">
    <property type="entry name" value="PAC"/>
    <property type="match status" value="1"/>
</dbReference>
<keyword evidence="9" id="KW-0285">Flavoprotein</keyword>
<dbReference type="SUPFAM" id="SSF158472">
    <property type="entry name" value="HAMP domain-like"/>
    <property type="match status" value="1"/>
</dbReference>
<evidence type="ECO:0000256" key="3">
    <source>
        <dbReference type="ARBA" id="ARBA00012438"/>
    </source>
</evidence>
<evidence type="ECO:0000259" key="23">
    <source>
        <dbReference type="PROSITE" id="PS50113"/>
    </source>
</evidence>
<evidence type="ECO:0000256" key="19">
    <source>
        <dbReference type="ARBA" id="ARBA00023026"/>
    </source>
</evidence>
<evidence type="ECO:0000313" key="25">
    <source>
        <dbReference type="EMBL" id="NIX77048.1"/>
    </source>
</evidence>
<dbReference type="Pfam" id="PF00672">
    <property type="entry name" value="HAMP"/>
    <property type="match status" value="1"/>
</dbReference>
<evidence type="ECO:0000256" key="11">
    <source>
        <dbReference type="ARBA" id="ARBA00022679"/>
    </source>
</evidence>
<keyword evidence="8" id="KW-0716">Sensory transduction</keyword>
<keyword evidence="7" id="KW-0597">Phosphoprotein</keyword>
<proteinExistence type="predicted"/>
<dbReference type="InterPro" id="IPR013655">
    <property type="entry name" value="PAS_fold_3"/>
</dbReference>
<dbReference type="EMBL" id="JAATJS010000003">
    <property type="protein sequence ID" value="NIX77048.1"/>
    <property type="molecule type" value="Genomic_DNA"/>
</dbReference>
<evidence type="ECO:0000256" key="20">
    <source>
        <dbReference type="ARBA" id="ARBA00023136"/>
    </source>
</evidence>
<comment type="catalytic activity">
    <reaction evidence="1">
        <text>ATP + protein L-histidine = ADP + protein N-phospho-L-histidine.</text>
        <dbReference type="EC" id="2.7.13.3"/>
    </reaction>
</comment>
<dbReference type="Gene3D" id="6.10.340.10">
    <property type="match status" value="1"/>
</dbReference>
<dbReference type="Pfam" id="PF08447">
    <property type="entry name" value="PAS_3"/>
    <property type="match status" value="1"/>
</dbReference>
<keyword evidence="5" id="KW-1003">Cell membrane</keyword>
<evidence type="ECO:0000256" key="6">
    <source>
        <dbReference type="ARBA" id="ARBA00022543"/>
    </source>
</evidence>
<evidence type="ECO:0000256" key="8">
    <source>
        <dbReference type="ARBA" id="ARBA00022606"/>
    </source>
</evidence>
<feature type="domain" description="HAMP" evidence="24">
    <location>
        <begin position="304"/>
        <end position="357"/>
    </location>
</feature>